<dbReference type="HOGENOM" id="CLU_012574_2_1_1"/>
<dbReference type="GO" id="GO:0005856">
    <property type="term" value="C:cytoskeleton"/>
    <property type="evidence" value="ECO:0007669"/>
    <property type="project" value="UniProtKB-SubCell"/>
</dbReference>
<dbReference type="GO" id="GO:0009986">
    <property type="term" value="C:cell surface"/>
    <property type="evidence" value="ECO:0007669"/>
    <property type="project" value="UniProtKB-ARBA"/>
</dbReference>
<evidence type="ECO:0000256" key="7">
    <source>
        <dbReference type="ARBA" id="ARBA00022536"/>
    </source>
</evidence>
<keyword evidence="13 20" id="KW-0472">Membrane</keyword>
<evidence type="ECO:0000256" key="21">
    <source>
        <dbReference type="SAM" id="MobiDB-lite"/>
    </source>
</evidence>
<dbReference type="PROSITE" id="PS01187">
    <property type="entry name" value="EGF_CA"/>
    <property type="match status" value="1"/>
</dbReference>
<evidence type="ECO:0000256" key="20">
    <source>
        <dbReference type="RuleBase" id="RU280815"/>
    </source>
</evidence>
<evidence type="ECO:0000256" key="2">
    <source>
        <dbReference type="ARBA" id="ARBA00004251"/>
    </source>
</evidence>
<comment type="function">
    <text evidence="20">Putative Notch ligand involved in the mediation of Notch signaling.</text>
</comment>
<feature type="disulfide bond" evidence="18">
    <location>
        <begin position="413"/>
        <end position="422"/>
    </location>
</feature>
<keyword evidence="15" id="KW-0325">Glycoprotein</keyword>
<feature type="domain" description="EGF-like" evidence="23">
    <location>
        <begin position="379"/>
        <end position="423"/>
    </location>
</feature>
<dbReference type="SMART" id="SM00051">
    <property type="entry name" value="DSL"/>
    <property type="match status" value="1"/>
</dbReference>
<keyword evidence="25" id="KW-0378">Hydrolase</keyword>
<evidence type="ECO:0000256" key="14">
    <source>
        <dbReference type="ARBA" id="ARBA00023157"/>
    </source>
</evidence>
<keyword evidence="10 20" id="KW-0677">Repeat</keyword>
<evidence type="ECO:0000256" key="4">
    <source>
        <dbReference type="ARBA" id="ARBA00022473"/>
    </source>
</evidence>
<dbReference type="Gene3D" id="2.10.25.10">
    <property type="entry name" value="Laminin"/>
    <property type="match status" value="8"/>
</dbReference>
<feature type="domain" description="EGF-like" evidence="23">
    <location>
        <begin position="301"/>
        <end position="339"/>
    </location>
</feature>
<dbReference type="Pfam" id="PF00008">
    <property type="entry name" value="EGF"/>
    <property type="match status" value="6"/>
</dbReference>
<feature type="region of interest" description="Disordered" evidence="21">
    <location>
        <begin position="698"/>
        <end position="721"/>
    </location>
</feature>
<feature type="disulfide bond" evidence="18">
    <location>
        <begin position="493"/>
        <end position="502"/>
    </location>
</feature>
<organism>
    <name type="scientific">Ixodes scapularis</name>
    <name type="common">Black-legged tick</name>
    <name type="synonym">Deer tick</name>
    <dbReference type="NCBI Taxonomy" id="6945"/>
    <lineage>
        <taxon>Eukaryota</taxon>
        <taxon>Metazoa</taxon>
        <taxon>Ecdysozoa</taxon>
        <taxon>Arthropoda</taxon>
        <taxon>Chelicerata</taxon>
        <taxon>Arachnida</taxon>
        <taxon>Acari</taxon>
        <taxon>Parasitiformes</taxon>
        <taxon>Ixodida</taxon>
        <taxon>Ixodoidea</taxon>
        <taxon>Ixodidae</taxon>
        <taxon>Ixodinae</taxon>
        <taxon>Ixodes</taxon>
    </lineage>
</organism>
<dbReference type="InterPro" id="IPR050906">
    <property type="entry name" value="Notch_signaling"/>
</dbReference>
<dbReference type="InterPro" id="IPR018097">
    <property type="entry name" value="EGF_Ca-bd_CS"/>
</dbReference>
<evidence type="ECO:0000256" key="11">
    <source>
        <dbReference type="ARBA" id="ARBA00022837"/>
    </source>
</evidence>
<feature type="domain" description="EGF-like" evidence="23">
    <location>
        <begin position="341"/>
        <end position="377"/>
    </location>
</feature>
<keyword evidence="27" id="KW-1185">Reference proteome</keyword>
<dbReference type="EMBL" id="ABJB010790854">
    <property type="status" value="NOT_ANNOTATED_CDS"/>
    <property type="molecule type" value="Genomic_DNA"/>
</dbReference>
<dbReference type="GO" id="GO:0016330">
    <property type="term" value="P:second mitotic wave involved in compound eye morphogenesis"/>
    <property type="evidence" value="ECO:0007669"/>
    <property type="project" value="UniProtKB-ARBA"/>
</dbReference>
<reference evidence="25 27" key="1">
    <citation type="submission" date="2008-03" db="EMBL/GenBank/DDBJ databases">
        <title>Annotation of Ixodes scapularis.</title>
        <authorList>
            <consortium name="Ixodes scapularis Genome Project Consortium"/>
            <person name="Caler E."/>
            <person name="Hannick L.I."/>
            <person name="Bidwell S."/>
            <person name="Joardar V."/>
            <person name="Thiagarajan M."/>
            <person name="Amedeo P."/>
            <person name="Galinsky K.J."/>
            <person name="Schobel S."/>
            <person name="Inman J."/>
            <person name="Hostetler J."/>
            <person name="Miller J."/>
            <person name="Hammond M."/>
            <person name="Megy K."/>
            <person name="Lawson D."/>
            <person name="Kodira C."/>
            <person name="Sutton G."/>
            <person name="Meyer J."/>
            <person name="Hill C.A."/>
            <person name="Birren B."/>
            <person name="Nene V."/>
            <person name="Collins F."/>
            <person name="Alarcon-Chaidez F."/>
            <person name="Wikel S."/>
            <person name="Strausberg R."/>
        </authorList>
    </citation>
    <scope>NUCLEOTIDE SEQUENCE [LARGE SCALE GENOMIC DNA]</scope>
    <source>
        <strain evidence="27">Wikel</strain>
        <strain evidence="25">Wikel colony</strain>
    </source>
</reference>
<feature type="domain" description="EGF-like" evidence="23">
    <location>
        <begin position="543"/>
        <end position="579"/>
    </location>
</feature>
<dbReference type="CDD" id="cd00054">
    <property type="entry name" value="EGF_CA"/>
    <property type="match status" value="6"/>
</dbReference>
<proteinExistence type="predicted"/>
<keyword evidence="6" id="KW-0963">Cytoplasm</keyword>
<dbReference type="SMART" id="SM00181">
    <property type="entry name" value="EGF"/>
    <property type="match status" value="10"/>
</dbReference>
<keyword evidence="5" id="KW-1003">Cell membrane</keyword>
<dbReference type="InterPro" id="IPR000152">
    <property type="entry name" value="EGF-type_Asp/Asn_hydroxyl_site"/>
</dbReference>
<feature type="disulfide bond" evidence="18">
    <location>
        <begin position="367"/>
        <end position="376"/>
    </location>
</feature>
<dbReference type="GO" id="GO:0046331">
    <property type="term" value="P:lateral inhibition"/>
    <property type="evidence" value="ECO:0007669"/>
    <property type="project" value="UniProtKB-ARBA"/>
</dbReference>
<evidence type="ECO:0000256" key="16">
    <source>
        <dbReference type="ARBA" id="ARBA00023212"/>
    </source>
</evidence>
<dbReference type="FunFam" id="2.10.25.10:FF:000064">
    <property type="entry name" value="Delta-like protein"/>
    <property type="match status" value="1"/>
</dbReference>
<dbReference type="SUPFAM" id="SSF57184">
    <property type="entry name" value="Growth factor receptor domain"/>
    <property type="match status" value="1"/>
</dbReference>
<dbReference type="SUPFAM" id="SSF57196">
    <property type="entry name" value="EGF/Laminin"/>
    <property type="match status" value="4"/>
</dbReference>
<dbReference type="InParanoid" id="B7QHQ8"/>
<keyword evidence="12 20" id="KW-1133">Transmembrane helix</keyword>
<evidence type="ECO:0000256" key="22">
    <source>
        <dbReference type="SAM" id="Phobius"/>
    </source>
</evidence>
<reference evidence="26" key="2">
    <citation type="submission" date="2020-05" db="UniProtKB">
        <authorList>
            <consortium name="EnsemblMetazoa"/>
        </authorList>
    </citation>
    <scope>IDENTIFICATION</scope>
    <source>
        <strain evidence="26">wikel</strain>
    </source>
</reference>
<dbReference type="PROSITE" id="PS51051">
    <property type="entry name" value="DSL"/>
    <property type="match status" value="1"/>
</dbReference>
<dbReference type="GO" id="GO:0042063">
    <property type="term" value="P:gliogenesis"/>
    <property type="evidence" value="ECO:0007669"/>
    <property type="project" value="UniProtKB-ARBA"/>
</dbReference>
<dbReference type="SMART" id="SM00179">
    <property type="entry name" value="EGF_CA"/>
    <property type="match status" value="6"/>
</dbReference>
<keyword evidence="9 20" id="KW-0732">Signal</keyword>
<evidence type="ECO:0000256" key="19">
    <source>
        <dbReference type="PROSITE-ProRule" id="PRU00377"/>
    </source>
</evidence>
<dbReference type="GO" id="GO:0048666">
    <property type="term" value="P:neuron development"/>
    <property type="evidence" value="ECO:0007669"/>
    <property type="project" value="UniProtKB-ARBA"/>
</dbReference>
<keyword evidence="16" id="KW-0206">Cytoskeleton</keyword>
<dbReference type="Pfam" id="PF01414">
    <property type="entry name" value="DSL"/>
    <property type="match status" value="1"/>
</dbReference>
<evidence type="ECO:0000259" key="23">
    <source>
        <dbReference type="PROSITE" id="PS50026"/>
    </source>
</evidence>
<evidence type="ECO:0000313" key="27">
    <source>
        <dbReference type="Proteomes" id="UP000001555"/>
    </source>
</evidence>
<dbReference type="FunFam" id="2.10.25.10:FF:000391">
    <property type="entry name" value="Weary, isoform C"/>
    <property type="match status" value="1"/>
</dbReference>
<dbReference type="GO" id="GO:0030718">
    <property type="term" value="P:germ-line stem cell population maintenance"/>
    <property type="evidence" value="ECO:0007669"/>
    <property type="project" value="UniProtKB-ARBA"/>
</dbReference>
<dbReference type="GO" id="GO:0043208">
    <property type="term" value="F:glycosphingolipid binding"/>
    <property type="evidence" value="ECO:0007669"/>
    <property type="project" value="UniProtKB-ARBA"/>
</dbReference>
<dbReference type="GO" id="GO:0048018">
    <property type="term" value="F:receptor ligand activity"/>
    <property type="evidence" value="ECO:0007669"/>
    <property type="project" value="UniProtKB-ARBA"/>
</dbReference>
<feature type="disulfide bond" evidence="19">
    <location>
        <begin position="225"/>
        <end position="234"/>
    </location>
</feature>
<feature type="disulfide bond" evidence="18">
    <location>
        <begin position="531"/>
        <end position="540"/>
    </location>
</feature>
<feature type="domain" description="DSL" evidence="24">
    <location>
        <begin position="190"/>
        <end position="234"/>
    </location>
</feature>
<evidence type="ECO:0000256" key="3">
    <source>
        <dbReference type="ARBA" id="ARBA00004316"/>
    </source>
</evidence>
<comment type="caution">
    <text evidence="18">Lacks conserved residue(s) required for the propagation of feature annotation.</text>
</comment>
<feature type="disulfide bond" evidence="19">
    <location>
        <begin position="205"/>
        <end position="217"/>
    </location>
</feature>
<keyword evidence="8 20" id="KW-0812">Transmembrane</keyword>
<dbReference type="GO" id="GO:0045179">
    <property type="term" value="C:apical cortex"/>
    <property type="evidence" value="ECO:0007669"/>
    <property type="project" value="UniProtKB-ARBA"/>
</dbReference>
<dbReference type="PRINTS" id="PR00010">
    <property type="entry name" value="EGFBLOOD"/>
</dbReference>
<dbReference type="EnsemblMetazoa" id="ISCW013622-RA">
    <property type="protein sequence ID" value="ISCW013622-PA"/>
    <property type="gene ID" value="ISCW013622"/>
</dbReference>
<dbReference type="EMBL" id="DS940907">
    <property type="protein sequence ID" value="EEC18381.1"/>
    <property type="molecule type" value="Genomic_DNA"/>
</dbReference>
<dbReference type="FunFam" id="2.10.25.10:FF:000018">
    <property type="entry name" value="Delta-like 1"/>
    <property type="match status" value="1"/>
</dbReference>
<evidence type="ECO:0000256" key="17">
    <source>
        <dbReference type="ARBA" id="ARBA00023273"/>
    </source>
</evidence>
<dbReference type="PaxDb" id="6945-B7QHQ8"/>
<dbReference type="FunFam" id="2.10.25.10:FF:000318">
    <property type="entry name" value="Eyes shut homolog"/>
    <property type="match status" value="1"/>
</dbReference>
<evidence type="ECO:0000256" key="8">
    <source>
        <dbReference type="ARBA" id="ARBA00022692"/>
    </source>
</evidence>
<evidence type="ECO:0000313" key="26">
    <source>
        <dbReference type="EnsemblMetazoa" id="ISCW013622-PA"/>
    </source>
</evidence>
<dbReference type="GO" id="GO:0016787">
    <property type="term" value="F:hydrolase activity"/>
    <property type="evidence" value="ECO:0007669"/>
    <property type="project" value="UniProtKB-KW"/>
</dbReference>
<dbReference type="GO" id="GO:0005112">
    <property type="term" value="F:Notch binding"/>
    <property type="evidence" value="ECO:0000318"/>
    <property type="project" value="GO_Central"/>
</dbReference>
<keyword evidence="11" id="KW-0106">Calcium</keyword>
<dbReference type="FunFam" id="2.10.25.10:FF:000230">
    <property type="entry name" value="Delta-like protein"/>
    <property type="match status" value="1"/>
</dbReference>
<keyword evidence="17" id="KW-0966">Cell projection</keyword>
<dbReference type="InterPro" id="IPR000742">
    <property type="entry name" value="EGF"/>
</dbReference>
<evidence type="ECO:0000256" key="1">
    <source>
        <dbReference type="ARBA" id="ARBA00004245"/>
    </source>
</evidence>
<dbReference type="FunFam" id="2.10.25.10:FF:000143">
    <property type="entry name" value="Protein crumbs 1"/>
    <property type="match status" value="1"/>
</dbReference>
<dbReference type="InterPro" id="IPR011651">
    <property type="entry name" value="Notch_ligand_N"/>
</dbReference>
<feature type="disulfide bond" evidence="18">
    <location>
        <begin position="569"/>
        <end position="578"/>
    </location>
</feature>
<dbReference type="Proteomes" id="UP000001555">
    <property type="component" value="Unassembled WGS sequence"/>
</dbReference>
<feature type="disulfide bond" evidence="19">
    <location>
        <begin position="192"/>
        <end position="201"/>
    </location>
</feature>
<dbReference type="AlphaFoldDB" id="B7QHQ8"/>
<keyword evidence="25" id="KW-0808">Transferase</keyword>
<dbReference type="OrthoDB" id="283575at2759"/>
<dbReference type="PROSITE" id="PS01186">
    <property type="entry name" value="EGF_2"/>
    <property type="match status" value="6"/>
</dbReference>
<feature type="disulfide bond" evidence="18">
    <location>
        <begin position="329"/>
        <end position="338"/>
    </location>
</feature>
<evidence type="ECO:0000256" key="10">
    <source>
        <dbReference type="ARBA" id="ARBA00022737"/>
    </source>
</evidence>
<gene>
    <name evidence="25" type="ORF">IscW_ISCW013622</name>
</gene>
<dbReference type="InterPro" id="IPR001774">
    <property type="entry name" value="DSL"/>
</dbReference>
<dbReference type="PROSITE" id="PS50026">
    <property type="entry name" value="EGF_3"/>
    <property type="match status" value="7"/>
</dbReference>
<dbReference type="PROSITE" id="PS00010">
    <property type="entry name" value="ASX_HYDROXYL"/>
    <property type="match status" value="4"/>
</dbReference>
<dbReference type="PROSITE" id="PS00022">
    <property type="entry name" value="EGF_1"/>
    <property type="match status" value="9"/>
</dbReference>
<feature type="disulfide bond" evidence="18">
    <location>
        <begin position="455"/>
        <end position="464"/>
    </location>
</feature>
<evidence type="ECO:0000259" key="24">
    <source>
        <dbReference type="PROSITE" id="PS51051"/>
    </source>
</evidence>
<dbReference type="GO" id="GO:0005886">
    <property type="term" value="C:plasma membrane"/>
    <property type="evidence" value="ECO:0000318"/>
    <property type="project" value="GO_Central"/>
</dbReference>
<keyword evidence="4 20" id="KW-0217">Developmental protein</keyword>
<protein>
    <recommendedName>
        <fullName evidence="20">Delta-like protein</fullName>
    </recommendedName>
</protein>
<dbReference type="Pfam" id="PF07657">
    <property type="entry name" value="MNNL"/>
    <property type="match status" value="1"/>
</dbReference>
<dbReference type="FunFam" id="2.10.25.140:FF:000001">
    <property type="entry name" value="Delta-like protein"/>
    <property type="match status" value="1"/>
</dbReference>
<dbReference type="VEuPathDB" id="VectorBase:ISCP_026806"/>
<feature type="domain" description="EGF-like" evidence="23">
    <location>
        <begin position="505"/>
        <end position="541"/>
    </location>
</feature>
<comment type="subcellular location">
    <subcellularLocation>
        <location evidence="2">Cell membrane</location>
        <topology evidence="2">Single-pass type I membrane protein</topology>
    </subcellularLocation>
    <subcellularLocation>
        <location evidence="3">Cell projection</location>
    </subcellularLocation>
    <subcellularLocation>
        <location evidence="1">Cytoplasm</location>
        <location evidence="1">Cytoskeleton</location>
    </subcellularLocation>
    <subcellularLocation>
        <location evidence="20">Membrane</location>
        <topology evidence="20">Single-pass type I membrane protein</topology>
    </subcellularLocation>
</comment>
<dbReference type="VEuPathDB" id="VectorBase:ISCI013622"/>
<accession>B7QHQ8</accession>
<dbReference type="GO" id="GO:0005509">
    <property type="term" value="F:calcium ion binding"/>
    <property type="evidence" value="ECO:0007669"/>
    <property type="project" value="InterPro"/>
</dbReference>
<dbReference type="FunFam" id="2.10.25.10:FF:000123">
    <property type="entry name" value="Crumbs homolog 1 (Drosophila)"/>
    <property type="match status" value="1"/>
</dbReference>
<dbReference type="Gene3D" id="2.10.25.140">
    <property type="match status" value="1"/>
</dbReference>
<feature type="domain" description="EGF-like" evidence="23">
    <location>
        <begin position="467"/>
        <end position="503"/>
    </location>
</feature>
<evidence type="ECO:0000256" key="9">
    <source>
        <dbReference type="ARBA" id="ARBA00022729"/>
    </source>
</evidence>
<dbReference type="GO" id="GO:0016740">
    <property type="term" value="F:transferase activity"/>
    <property type="evidence" value="ECO:0007669"/>
    <property type="project" value="UniProtKB-KW"/>
</dbReference>
<dbReference type="Gene3D" id="2.60.40.3510">
    <property type="match status" value="1"/>
</dbReference>
<evidence type="ECO:0000256" key="18">
    <source>
        <dbReference type="PROSITE-ProRule" id="PRU00076"/>
    </source>
</evidence>
<keyword evidence="14 18" id="KW-1015">Disulfide bond</keyword>
<evidence type="ECO:0000256" key="6">
    <source>
        <dbReference type="ARBA" id="ARBA00022490"/>
    </source>
</evidence>
<evidence type="ECO:0000256" key="15">
    <source>
        <dbReference type="ARBA" id="ARBA00023180"/>
    </source>
</evidence>
<dbReference type="Pfam" id="PF21700">
    <property type="entry name" value="EGF_DL_JAG"/>
    <property type="match status" value="1"/>
</dbReference>
<feature type="transmembrane region" description="Helical" evidence="22">
    <location>
        <begin position="626"/>
        <end position="650"/>
    </location>
</feature>
<dbReference type="GO" id="GO:0045746">
    <property type="term" value="P:negative regulation of Notch signaling pathway"/>
    <property type="evidence" value="ECO:0000318"/>
    <property type="project" value="GO_Central"/>
</dbReference>
<sequence length="821" mass="86610">MTGDANASGVFELQLRAFSNLLSQDSRGSCCSTGLPPSPGAPCPGTCRTWFRVCLKHYQKTVDTNSPCTYGEVQTPVVASSGPGSTLNLTAPVRFSFDFSWPGTFSLIVEAWHENSNGGEGEAAFAAGNSVGELVCLGGSERACVVWRRRQQPSDPGVASDDAALAQRGPGLDLGYFAVGADVAVFSFRVVCEEHYFGADCARLCRPRDDKFGHYACNAKGDVVCLPGWRGDYCSKAICLPGCKEPQGDCDQPNECKCRIGWEGPLCDRCTRYPGCLHGSCQQPWQCNCDEGWGGLFCNQDLNFCTNHRPCQHGGTCTNTGQGSYTCACPPGFTGKDCEVAQDPCRASPCRNGGVCENGDGSYRCRCPPGLTGRHCETAESACAAGPCEAGGTCLEDPRSAQDGVAPGFRCLCTDAFTGDRCQIQREPCEPSPCANGGTCTTLPDDSREGFRCTCRPGFAGPRCEVDVDDCASRPCANGGTCVDGADSYRCLCVPGFVGPRCRTDVDDCLTLPCSNGGRCVDLVNDFACRCPPGFSGKDCSVSLDECDSSPCLNGGTCVDGVGRFACRCLRGFSGSRCEYGPGSAAEAPPRPVAGSSARHGPFVATERVGNVVGQDNEDRLTGAHVALIAAFSVAVPVAVLAAALAIVCFRRRRRWREQRDADAVLRQNEHNATHHSMNNKLGGGQVVVNELEKPLQKKQANRVDDGKGGKGGVAVSSAPPNNKVLNVECASARSSKLFDAGEGGVYASTRTLNRLHVAAGGEGSSAAGTPAMSPSKSCDLPTNEDDSTSESKEHHPQTGSSVVYVIEEHYKDDSLLATEV</sequence>
<dbReference type="FunFam" id="2.10.25.10:FF:001527">
    <property type="entry name" value="Delta-like protein"/>
    <property type="match status" value="1"/>
</dbReference>
<name>B7QHQ8_IXOSC</name>
<dbReference type="PANTHER" id="PTHR24044:SF417">
    <property type="entry name" value="WEARY, ISOFORM B"/>
    <property type="match status" value="1"/>
</dbReference>
<keyword evidence="7 18" id="KW-0245">EGF-like domain</keyword>
<evidence type="ECO:0000313" key="25">
    <source>
        <dbReference type="EMBL" id="EEC18381.1"/>
    </source>
</evidence>
<dbReference type="InterPro" id="IPR001881">
    <property type="entry name" value="EGF-like_Ca-bd_dom"/>
</dbReference>
<dbReference type="GO" id="GO:0007219">
    <property type="term" value="P:Notch signaling pathway"/>
    <property type="evidence" value="ECO:0000318"/>
    <property type="project" value="GO_Central"/>
</dbReference>
<dbReference type="VEuPathDB" id="VectorBase:ISCW013622"/>
<feature type="domain" description="EGF-like" evidence="23">
    <location>
        <begin position="425"/>
        <end position="465"/>
    </location>
</feature>
<evidence type="ECO:0000256" key="5">
    <source>
        <dbReference type="ARBA" id="ARBA00022475"/>
    </source>
</evidence>
<dbReference type="GO" id="GO:0042995">
    <property type="term" value="C:cell projection"/>
    <property type="evidence" value="ECO:0007669"/>
    <property type="project" value="UniProtKB-SubCell"/>
</dbReference>
<evidence type="ECO:0000256" key="12">
    <source>
        <dbReference type="ARBA" id="ARBA00022989"/>
    </source>
</evidence>
<feature type="region of interest" description="Disordered" evidence="21">
    <location>
        <begin position="761"/>
        <end position="804"/>
    </location>
</feature>
<dbReference type="PANTHER" id="PTHR24044">
    <property type="entry name" value="NOTCH LIGAND FAMILY MEMBER"/>
    <property type="match status" value="1"/>
</dbReference>
<dbReference type="GO" id="GO:0000902">
    <property type="term" value="P:cell morphogenesis"/>
    <property type="evidence" value="ECO:0007669"/>
    <property type="project" value="UniProtKB-ARBA"/>
</dbReference>
<evidence type="ECO:0000256" key="13">
    <source>
        <dbReference type="ARBA" id="ARBA00023136"/>
    </source>
</evidence>
<dbReference type="InterPro" id="IPR009030">
    <property type="entry name" value="Growth_fac_rcpt_cys_sf"/>
</dbReference>
<feature type="compositionally biased region" description="Basic and acidic residues" evidence="21">
    <location>
        <begin position="698"/>
        <end position="709"/>
    </location>
</feature>
<dbReference type="STRING" id="6945.B7QHQ8"/>